<feature type="domain" description="DUF6930" evidence="1">
    <location>
        <begin position="8"/>
        <end position="67"/>
    </location>
</feature>
<gene>
    <name evidence="2" type="ORF">CWATWH8502_484</name>
</gene>
<accession>T2IC18</accession>
<evidence type="ECO:0000313" key="2">
    <source>
        <dbReference type="EMBL" id="CCQ49780.1"/>
    </source>
</evidence>
<proteinExistence type="predicted"/>
<dbReference type="AlphaFoldDB" id="T2IC18"/>
<organism evidence="2 3">
    <name type="scientific">Crocosphaera watsonii WH 8502</name>
    <dbReference type="NCBI Taxonomy" id="423474"/>
    <lineage>
        <taxon>Bacteria</taxon>
        <taxon>Bacillati</taxon>
        <taxon>Cyanobacteriota</taxon>
        <taxon>Cyanophyceae</taxon>
        <taxon>Oscillatoriophycideae</taxon>
        <taxon>Chroococcales</taxon>
        <taxon>Aphanothecaceae</taxon>
        <taxon>Crocosphaera</taxon>
    </lineage>
</organism>
<reference evidence="2 3" key="2">
    <citation type="submission" date="2013-09" db="EMBL/GenBank/DDBJ databases">
        <title>Whole genome comparison of six Crocosphaera watsonii strains with differing phenotypes.</title>
        <authorList>
            <person name="Bench S.R."/>
            <person name="Heller P."/>
            <person name="Frank I."/>
            <person name="Arciniega M."/>
            <person name="Shilova I.N."/>
            <person name="Zehr J.P."/>
        </authorList>
    </citation>
    <scope>NUCLEOTIDE SEQUENCE [LARGE SCALE GENOMIC DNA]</scope>
    <source>
        <strain evidence="2 3">WH 8502</strain>
    </source>
</reference>
<evidence type="ECO:0000259" key="1">
    <source>
        <dbReference type="Pfam" id="PF22007"/>
    </source>
</evidence>
<dbReference type="EMBL" id="CAQK01000184">
    <property type="protein sequence ID" value="CCQ49780.1"/>
    <property type="molecule type" value="Genomic_DNA"/>
</dbReference>
<name>T2IC18_CROWT</name>
<comment type="caution">
    <text evidence="2">The sequence shown here is derived from an EMBL/GenBank/DDBJ whole genome shotgun (WGS) entry which is preliminary data.</text>
</comment>
<sequence>MNNLPQTTLRRLQKIPQIPSVWEGDRRCVAGLRGRVPSNSPEEECIIWVDGSQGVVRSMDVAPPRLDQKLW</sequence>
<dbReference type="Proteomes" id="UP000018348">
    <property type="component" value="Unassembled WGS sequence"/>
</dbReference>
<reference evidence="2 3" key="1">
    <citation type="submission" date="2013-01" db="EMBL/GenBank/DDBJ databases">
        <authorList>
            <person name="Bench S."/>
        </authorList>
    </citation>
    <scope>NUCLEOTIDE SEQUENCE [LARGE SCALE GENOMIC DNA]</scope>
    <source>
        <strain evidence="2 3">WH 8502</strain>
    </source>
</reference>
<evidence type="ECO:0000313" key="3">
    <source>
        <dbReference type="Proteomes" id="UP000018348"/>
    </source>
</evidence>
<dbReference type="Pfam" id="PF22007">
    <property type="entry name" value="DUF6930"/>
    <property type="match status" value="1"/>
</dbReference>
<dbReference type="InterPro" id="IPR054216">
    <property type="entry name" value="DUF6930"/>
</dbReference>
<protein>
    <recommendedName>
        <fullName evidence="1">DUF6930 domain-containing protein</fullName>
    </recommendedName>
</protein>